<dbReference type="Proteomes" id="UP000002194">
    <property type="component" value="Chromosome"/>
</dbReference>
<dbReference type="PANTHER" id="PTHR41286">
    <property type="entry name" value="HNH NUCLEASE YAJD-RELATED"/>
    <property type="match status" value="1"/>
</dbReference>
<dbReference type="InterPro" id="IPR002711">
    <property type="entry name" value="HNH"/>
</dbReference>
<dbReference type="PaxDb" id="882-DVU_1505"/>
<dbReference type="KEGG" id="dvu:DVU_1505"/>
<dbReference type="InterPro" id="IPR003615">
    <property type="entry name" value="HNH_nuc"/>
</dbReference>
<gene>
    <name evidence="7" type="ordered locus">DVU_1505</name>
</gene>
<dbReference type="eggNOG" id="COG1403">
    <property type="taxonomic scope" value="Bacteria"/>
</dbReference>
<dbReference type="EMBL" id="AE017285">
    <property type="protein sequence ID" value="AAS95983.1"/>
    <property type="molecule type" value="Genomic_DNA"/>
</dbReference>
<dbReference type="Pfam" id="PF01844">
    <property type="entry name" value="HNH"/>
    <property type="match status" value="1"/>
</dbReference>
<accession>Q72BX9</accession>
<dbReference type="OrthoDB" id="5292295at2"/>
<evidence type="ECO:0000259" key="6">
    <source>
        <dbReference type="SMART" id="SM00507"/>
    </source>
</evidence>
<keyword evidence="8" id="KW-1185">Reference proteome</keyword>
<evidence type="ECO:0000256" key="3">
    <source>
        <dbReference type="ARBA" id="ARBA00038412"/>
    </source>
</evidence>
<dbReference type="STRING" id="882.DVU_1505"/>
<dbReference type="GO" id="GO:0005829">
    <property type="term" value="C:cytosol"/>
    <property type="evidence" value="ECO:0007669"/>
    <property type="project" value="TreeGrafter"/>
</dbReference>
<dbReference type="SMART" id="SM00507">
    <property type="entry name" value="HNHc"/>
    <property type="match status" value="1"/>
</dbReference>
<name>Q72BX9_NITV2</name>
<feature type="region of interest" description="Disordered" evidence="5">
    <location>
        <begin position="35"/>
        <end position="55"/>
    </location>
</feature>
<dbReference type="PhylomeDB" id="Q72BX9"/>
<sequence length="132" mass="14254">MPARPLRICRHAGCTALTRDPSGLCPHHAECAKKEQRTAQRAHDRTRGNAASRGYGSAWRALRAQVLREEPLCRACAAQGRITAATDVDHIVSRAQGGTDDRANLQPLCHACHSRKTAQQDGGLRGIRGGGR</sequence>
<dbReference type="AlphaFoldDB" id="Q72BX9"/>
<reference evidence="7 8" key="1">
    <citation type="journal article" date="2004" name="Nat. Biotechnol.">
        <title>The genome sequence of the anaerobic, sulfate-reducing bacterium Desulfovibrio vulgaris Hildenborough.</title>
        <authorList>
            <person name="Heidelberg J.F."/>
            <person name="Seshadri R."/>
            <person name="Haveman S.A."/>
            <person name="Hemme C.L."/>
            <person name="Paulsen I.T."/>
            <person name="Kolonay J.F."/>
            <person name="Eisen J.A."/>
            <person name="Ward N."/>
            <person name="Methe B."/>
            <person name="Brinkac L.M."/>
            <person name="Daugherty S.C."/>
            <person name="Deboy R.T."/>
            <person name="Dodson R.J."/>
            <person name="Durkin A.S."/>
            <person name="Madupu R."/>
            <person name="Nelson W.C."/>
            <person name="Sullivan S.A."/>
            <person name="Fouts D."/>
            <person name="Haft D.H."/>
            <person name="Selengut J."/>
            <person name="Peterson J.D."/>
            <person name="Davidsen T.M."/>
            <person name="Zafar N."/>
            <person name="Zhou L."/>
            <person name="Radune D."/>
            <person name="Dimitrov G."/>
            <person name="Hance M."/>
            <person name="Tran K."/>
            <person name="Khouri H."/>
            <person name="Gill J."/>
            <person name="Utterback T.R."/>
            <person name="Feldblyum T.V."/>
            <person name="Wall J.D."/>
            <person name="Voordouw G."/>
            <person name="Fraser C.M."/>
        </authorList>
    </citation>
    <scope>NUCLEOTIDE SEQUENCE [LARGE SCALE GENOMIC DNA]</scope>
    <source>
        <strain evidence="8">ATCC 29579 / DSM 644 / NCIMB 8303 / VKM B-1760 / Hildenborough</strain>
    </source>
</reference>
<dbReference type="GO" id="GO:0016787">
    <property type="term" value="F:hydrolase activity"/>
    <property type="evidence" value="ECO:0007669"/>
    <property type="project" value="UniProtKB-KW"/>
</dbReference>
<protein>
    <recommendedName>
        <fullName evidence="4">Putative HNH nuclease YajD</fullName>
    </recommendedName>
</protein>
<keyword evidence="1" id="KW-0540">Nuclease</keyword>
<comment type="similarity">
    <text evidence="3">Belongs to the HNH nuclease family.</text>
</comment>
<dbReference type="GO" id="GO:0004519">
    <property type="term" value="F:endonuclease activity"/>
    <property type="evidence" value="ECO:0007669"/>
    <property type="project" value="InterPro"/>
</dbReference>
<evidence type="ECO:0000256" key="2">
    <source>
        <dbReference type="ARBA" id="ARBA00022801"/>
    </source>
</evidence>
<evidence type="ECO:0000256" key="5">
    <source>
        <dbReference type="SAM" id="MobiDB-lite"/>
    </source>
</evidence>
<feature type="domain" description="HNH nuclease" evidence="6">
    <location>
        <begin position="61"/>
        <end position="114"/>
    </location>
</feature>
<dbReference type="Gene3D" id="1.10.30.50">
    <property type="match status" value="1"/>
</dbReference>
<organism evidence="7 8">
    <name type="scientific">Nitratidesulfovibrio vulgaris (strain ATCC 29579 / DSM 644 / CCUG 34227 / NCIMB 8303 / VKM B-1760 / Hildenborough)</name>
    <name type="common">Desulfovibrio vulgaris</name>
    <dbReference type="NCBI Taxonomy" id="882"/>
    <lineage>
        <taxon>Bacteria</taxon>
        <taxon>Pseudomonadati</taxon>
        <taxon>Thermodesulfobacteriota</taxon>
        <taxon>Desulfovibrionia</taxon>
        <taxon>Desulfovibrionales</taxon>
        <taxon>Desulfovibrionaceae</taxon>
        <taxon>Nitratidesulfovibrio</taxon>
    </lineage>
</organism>
<evidence type="ECO:0000313" key="8">
    <source>
        <dbReference type="Proteomes" id="UP000002194"/>
    </source>
</evidence>
<keyword evidence="2" id="KW-0378">Hydrolase</keyword>
<dbReference type="PANTHER" id="PTHR41286:SF1">
    <property type="entry name" value="HNH NUCLEASE YAJD-RELATED"/>
    <property type="match status" value="1"/>
</dbReference>
<dbReference type="GO" id="GO:0008270">
    <property type="term" value="F:zinc ion binding"/>
    <property type="evidence" value="ECO:0007669"/>
    <property type="project" value="InterPro"/>
</dbReference>
<dbReference type="EnsemblBacteria" id="AAS95983">
    <property type="protein sequence ID" value="AAS95983"/>
    <property type="gene ID" value="DVU_1505"/>
</dbReference>
<proteinExistence type="inferred from homology"/>
<dbReference type="CDD" id="cd00085">
    <property type="entry name" value="HNHc"/>
    <property type="match status" value="1"/>
</dbReference>
<evidence type="ECO:0000313" key="7">
    <source>
        <dbReference type="EMBL" id="AAS95983.1"/>
    </source>
</evidence>
<evidence type="ECO:0000256" key="1">
    <source>
        <dbReference type="ARBA" id="ARBA00022722"/>
    </source>
</evidence>
<dbReference type="RefSeq" id="WP_010938797.1">
    <property type="nucleotide sequence ID" value="NC_002937.3"/>
</dbReference>
<dbReference type="HOGENOM" id="CLU_108879_4_2_7"/>
<feature type="compositionally biased region" description="Basic and acidic residues" evidence="5">
    <location>
        <begin position="35"/>
        <end position="47"/>
    </location>
</feature>
<dbReference type="GO" id="GO:0003676">
    <property type="term" value="F:nucleic acid binding"/>
    <property type="evidence" value="ECO:0007669"/>
    <property type="project" value="InterPro"/>
</dbReference>
<dbReference type="SMR" id="Q72BX9"/>
<evidence type="ECO:0000256" key="4">
    <source>
        <dbReference type="ARBA" id="ARBA00040194"/>
    </source>
</evidence>